<organism evidence="7 8">
    <name type="scientific">Zygosaccharomyces mellis</name>
    <dbReference type="NCBI Taxonomy" id="42258"/>
    <lineage>
        <taxon>Eukaryota</taxon>
        <taxon>Fungi</taxon>
        <taxon>Dikarya</taxon>
        <taxon>Ascomycota</taxon>
        <taxon>Saccharomycotina</taxon>
        <taxon>Saccharomycetes</taxon>
        <taxon>Saccharomycetales</taxon>
        <taxon>Saccharomycetaceae</taxon>
        <taxon>Zygosaccharomyces</taxon>
    </lineage>
</organism>
<feature type="transmembrane region" description="Helical" evidence="6">
    <location>
        <begin position="18"/>
        <end position="38"/>
    </location>
</feature>
<gene>
    <name evidence="7" type="primary">PEX3</name>
    <name evidence="7" type="ORF">ZYGM_000578</name>
</gene>
<evidence type="ECO:0000256" key="2">
    <source>
        <dbReference type="ARBA" id="ARBA00008933"/>
    </source>
</evidence>
<comment type="similarity">
    <text evidence="2">Belongs to the peroxin-3 family.</text>
</comment>
<comment type="subcellular location">
    <subcellularLocation>
        <location evidence="1">Peroxisome membrane</location>
        <topology evidence="1">Single-pass membrane protein</topology>
    </subcellularLocation>
</comment>
<keyword evidence="3" id="KW-0576">Peroxisome</keyword>
<keyword evidence="6" id="KW-0472">Membrane</keyword>
<reference evidence="7 8" key="1">
    <citation type="submission" date="2019-01" db="EMBL/GenBank/DDBJ databases">
        <title>Draft Genome Sequencing of Zygosaccharomyces mellis Ca-7.</title>
        <authorList>
            <person name="Shiwa Y."/>
            <person name="Kanesaki Y."/>
            <person name="Ishige T."/>
            <person name="Mura K."/>
            <person name="Hori T."/>
            <person name="Tamura T."/>
        </authorList>
    </citation>
    <scope>NUCLEOTIDE SEQUENCE [LARGE SCALE GENOMIC DNA]</scope>
    <source>
        <strain evidence="7 8">Ca-7</strain>
    </source>
</reference>
<sequence>MTTPNNGRGVVRRHKGKVVSLTVLASLITAGSVFLWLVKRWLYKQQLRLTEQHFIREQIRRRFSQTQEDSLYALYELIPVFSLVVGRKLDLEELVVALRDKKLNKVSNKTSDDGISSGISTNATSNGTPNSPQGYAETKSKAELWNDLKIKSIVKLVTVVYTVSSLLLLTRLQLNILTRREYLETAVKMAVEKESKDEGLGSWFKSVWTDTRASSSASPSIASSLLGNNKTSYINEQAFLSLSWWLLNRGWLEYEVVAEESVKSEFANLSPRDILSLEEFSDHLTNVFVNINERILKSSQLQHTLLPPRQMEPFVLQQTLDDEALNVVQRDSTVLSQLLNETTQYIESTASAMVLESLINESFQCIMTQVESNTSTKKRSDQGYQIAVFSIACKDCSTSLLKSGVVSMDNELLSRLDACPQLEDLSASVYSNFG</sequence>
<dbReference type="OrthoDB" id="45930at2759"/>
<comment type="caution">
    <text evidence="7">The sequence shown here is derived from an EMBL/GenBank/DDBJ whole genome shotgun (WGS) entry which is preliminary data.</text>
</comment>
<dbReference type="GO" id="GO:0005778">
    <property type="term" value="C:peroxisomal membrane"/>
    <property type="evidence" value="ECO:0007669"/>
    <property type="project" value="UniProtKB-SubCell"/>
</dbReference>
<name>A0A4C2E1G8_9SACH</name>
<dbReference type="GO" id="GO:0030674">
    <property type="term" value="F:protein-macromolecule adaptor activity"/>
    <property type="evidence" value="ECO:0007669"/>
    <property type="project" value="TreeGrafter"/>
</dbReference>
<evidence type="ECO:0000256" key="1">
    <source>
        <dbReference type="ARBA" id="ARBA00004549"/>
    </source>
</evidence>
<dbReference type="InterPro" id="IPR006966">
    <property type="entry name" value="Peroxin-3"/>
</dbReference>
<feature type="region of interest" description="Disordered" evidence="5">
    <location>
        <begin position="107"/>
        <end position="136"/>
    </location>
</feature>
<dbReference type="EMBL" id="BIMX01000003">
    <property type="protein sequence ID" value="GCE97781.1"/>
    <property type="molecule type" value="Genomic_DNA"/>
</dbReference>
<protein>
    <recommendedName>
        <fullName evidence="4">Peroxin-3</fullName>
    </recommendedName>
</protein>
<evidence type="ECO:0000256" key="3">
    <source>
        <dbReference type="ARBA" id="ARBA00023140"/>
    </source>
</evidence>
<keyword evidence="8" id="KW-1185">Reference proteome</keyword>
<evidence type="ECO:0000313" key="7">
    <source>
        <dbReference type="EMBL" id="GCE97781.1"/>
    </source>
</evidence>
<dbReference type="Pfam" id="PF04882">
    <property type="entry name" value="Peroxin-3"/>
    <property type="match status" value="1"/>
</dbReference>
<keyword evidence="6" id="KW-1133">Transmembrane helix</keyword>
<dbReference type="GO" id="GO:0045046">
    <property type="term" value="P:protein import into peroxisome membrane"/>
    <property type="evidence" value="ECO:0007669"/>
    <property type="project" value="TreeGrafter"/>
</dbReference>
<accession>A0A4C2E1G8</accession>
<evidence type="ECO:0000313" key="8">
    <source>
        <dbReference type="Proteomes" id="UP000301737"/>
    </source>
</evidence>
<keyword evidence="6" id="KW-0812">Transmembrane</keyword>
<evidence type="ECO:0000256" key="5">
    <source>
        <dbReference type="SAM" id="MobiDB-lite"/>
    </source>
</evidence>
<dbReference type="Proteomes" id="UP000301737">
    <property type="component" value="Unassembled WGS sequence"/>
</dbReference>
<proteinExistence type="inferred from homology"/>
<dbReference type="PANTHER" id="PTHR28080">
    <property type="entry name" value="PEROXISOMAL BIOGENESIS FACTOR 3"/>
    <property type="match status" value="1"/>
</dbReference>
<dbReference type="AlphaFoldDB" id="A0A4C2E1G8"/>
<evidence type="ECO:0000256" key="6">
    <source>
        <dbReference type="SAM" id="Phobius"/>
    </source>
</evidence>
<dbReference type="PANTHER" id="PTHR28080:SF1">
    <property type="entry name" value="PEROXISOMAL BIOGENESIS FACTOR 3"/>
    <property type="match status" value="1"/>
</dbReference>
<feature type="compositionally biased region" description="Polar residues" evidence="5">
    <location>
        <begin position="107"/>
        <end position="133"/>
    </location>
</feature>
<evidence type="ECO:0000256" key="4">
    <source>
        <dbReference type="ARBA" id="ARBA00032508"/>
    </source>
</evidence>